<dbReference type="PANTHER" id="PTHR42943">
    <property type="entry name" value="GLUTATHIONE S-TRANSFERASE KAPPA"/>
    <property type="match status" value="1"/>
</dbReference>
<evidence type="ECO:0000256" key="2">
    <source>
        <dbReference type="ARBA" id="ARBA00022679"/>
    </source>
</evidence>
<comment type="similarity">
    <text evidence="1 4">Belongs to the GST superfamily. Kappa family.</text>
</comment>
<dbReference type="PIRSF" id="PIRSF006386">
    <property type="entry name" value="HCCAis_GSTk"/>
    <property type="match status" value="1"/>
</dbReference>
<dbReference type="GO" id="GO:0004602">
    <property type="term" value="F:glutathione peroxidase activity"/>
    <property type="evidence" value="ECO:0007669"/>
    <property type="project" value="TreeGrafter"/>
</dbReference>
<dbReference type="PANTHER" id="PTHR42943:SF2">
    <property type="entry name" value="GLUTATHIONE S-TRANSFERASE KAPPA 1"/>
    <property type="match status" value="1"/>
</dbReference>
<dbReference type="InterPro" id="IPR051924">
    <property type="entry name" value="GST_Kappa/NadH"/>
</dbReference>
<comment type="catalytic activity">
    <reaction evidence="3 4">
        <text>RX + glutathione = an S-substituted glutathione + a halide anion + H(+)</text>
        <dbReference type="Rhea" id="RHEA:16437"/>
        <dbReference type="ChEBI" id="CHEBI:15378"/>
        <dbReference type="ChEBI" id="CHEBI:16042"/>
        <dbReference type="ChEBI" id="CHEBI:17792"/>
        <dbReference type="ChEBI" id="CHEBI:57925"/>
        <dbReference type="ChEBI" id="CHEBI:90779"/>
        <dbReference type="EC" id="2.5.1.18"/>
    </reaction>
</comment>
<dbReference type="GO" id="GO:0005739">
    <property type="term" value="C:mitochondrion"/>
    <property type="evidence" value="ECO:0007669"/>
    <property type="project" value="TreeGrafter"/>
</dbReference>
<feature type="active site" description="Nucleophile" evidence="5">
    <location>
        <position position="15"/>
    </location>
</feature>
<accession>A0A9P6RES3</accession>
<reference evidence="7" key="1">
    <citation type="journal article" date="2020" name="Fungal Divers.">
        <title>Resolving the Mortierellaceae phylogeny through synthesis of multi-gene phylogenetics and phylogenomics.</title>
        <authorList>
            <person name="Vandepol N."/>
            <person name="Liber J."/>
            <person name="Desiro A."/>
            <person name="Na H."/>
            <person name="Kennedy M."/>
            <person name="Barry K."/>
            <person name="Grigoriev I.V."/>
            <person name="Miller A.N."/>
            <person name="O'Donnell K."/>
            <person name="Stajich J.E."/>
            <person name="Bonito G."/>
        </authorList>
    </citation>
    <scope>NUCLEOTIDE SEQUENCE</scope>
    <source>
        <strain evidence="7">REB-010B</strain>
    </source>
</reference>
<dbReference type="InterPro" id="IPR036249">
    <property type="entry name" value="Thioredoxin-like_sf"/>
</dbReference>
<gene>
    <name evidence="7" type="primary">GSTK1_2</name>
    <name evidence="7" type="ORF">BGZ99_005470</name>
</gene>
<evidence type="ECO:0000256" key="4">
    <source>
        <dbReference type="PIRNR" id="PIRNR006386"/>
    </source>
</evidence>
<dbReference type="GO" id="GO:0006749">
    <property type="term" value="P:glutathione metabolic process"/>
    <property type="evidence" value="ECO:0007669"/>
    <property type="project" value="TreeGrafter"/>
</dbReference>
<feature type="domain" description="DSBA-like thioredoxin" evidence="6">
    <location>
        <begin position="7"/>
        <end position="207"/>
    </location>
</feature>
<dbReference type="EMBL" id="JAAAIP010000354">
    <property type="protein sequence ID" value="KAG0318778.1"/>
    <property type="molecule type" value="Genomic_DNA"/>
</dbReference>
<dbReference type="Pfam" id="PF01323">
    <property type="entry name" value="DSBA"/>
    <property type="match status" value="1"/>
</dbReference>
<name>A0A9P6RES3_9FUNG</name>
<protein>
    <recommendedName>
        <fullName evidence="4">Glutathione S-transferase kappa</fullName>
        <ecNumber evidence="4">2.5.1.18</ecNumber>
    </recommendedName>
</protein>
<evidence type="ECO:0000313" key="7">
    <source>
        <dbReference type="EMBL" id="KAG0318778.1"/>
    </source>
</evidence>
<dbReference type="GO" id="GO:0005777">
    <property type="term" value="C:peroxisome"/>
    <property type="evidence" value="ECO:0007669"/>
    <property type="project" value="TreeGrafter"/>
</dbReference>
<dbReference type="SUPFAM" id="SSF52833">
    <property type="entry name" value="Thioredoxin-like"/>
    <property type="match status" value="1"/>
</dbReference>
<evidence type="ECO:0000256" key="5">
    <source>
        <dbReference type="PIRSR" id="PIRSR006386-1"/>
    </source>
</evidence>
<evidence type="ECO:0000256" key="3">
    <source>
        <dbReference type="ARBA" id="ARBA00047960"/>
    </source>
</evidence>
<dbReference type="FunFam" id="3.40.30.10:FF:000096">
    <property type="entry name" value="Glutathione S-transferase kappa"/>
    <property type="match status" value="1"/>
</dbReference>
<comment type="caution">
    <text evidence="7">The sequence shown here is derived from an EMBL/GenBank/DDBJ whole genome shotgun (WGS) entry which is preliminary data.</text>
</comment>
<dbReference type="EC" id="2.5.1.18" evidence="4"/>
<dbReference type="AlphaFoldDB" id="A0A9P6RES3"/>
<keyword evidence="2 4" id="KW-0808">Transferase</keyword>
<organism evidence="7 8">
    <name type="scientific">Dissophora globulifera</name>
    <dbReference type="NCBI Taxonomy" id="979702"/>
    <lineage>
        <taxon>Eukaryota</taxon>
        <taxon>Fungi</taxon>
        <taxon>Fungi incertae sedis</taxon>
        <taxon>Mucoromycota</taxon>
        <taxon>Mortierellomycotina</taxon>
        <taxon>Mortierellomycetes</taxon>
        <taxon>Mortierellales</taxon>
        <taxon>Mortierellaceae</taxon>
        <taxon>Dissophora</taxon>
    </lineage>
</organism>
<proteinExistence type="inferred from homology"/>
<sequence>MTSRASIVVYYDVVSPYSYFGVSLLNRYKAQWKDVDVVFRPTLLVGIHNESKNQPPASVAAKGAYMIADVHQMSALSGVPFSFPSKFPLATIHAMRLLVVVQEQAADKYEQCMNTDAYWCKDEDVSKSEVLVKVLAPVLGSEAKVQELLAMSVQKENKQKLIDNTNEAVAAGAFGAPSFVVRKAGADQDDFALFFGGDRLELLAAYLGVPYPGFAAKL</sequence>
<dbReference type="InterPro" id="IPR001853">
    <property type="entry name" value="DSBA-like_thioredoxin_dom"/>
</dbReference>
<evidence type="ECO:0000256" key="1">
    <source>
        <dbReference type="ARBA" id="ARBA00006494"/>
    </source>
</evidence>
<dbReference type="InterPro" id="IPR014440">
    <property type="entry name" value="HCCAis_GSTk"/>
</dbReference>
<evidence type="ECO:0000259" key="6">
    <source>
        <dbReference type="Pfam" id="PF01323"/>
    </source>
</evidence>
<keyword evidence="8" id="KW-1185">Reference proteome</keyword>
<dbReference type="Proteomes" id="UP000738325">
    <property type="component" value="Unassembled WGS sequence"/>
</dbReference>
<dbReference type="GO" id="GO:0004364">
    <property type="term" value="F:glutathione transferase activity"/>
    <property type="evidence" value="ECO:0007669"/>
    <property type="project" value="UniProtKB-UniRule"/>
</dbReference>
<dbReference type="OrthoDB" id="4664297at2759"/>
<evidence type="ECO:0000313" key="8">
    <source>
        <dbReference type="Proteomes" id="UP000738325"/>
    </source>
</evidence>
<dbReference type="Gene3D" id="3.40.30.10">
    <property type="entry name" value="Glutaredoxin"/>
    <property type="match status" value="1"/>
</dbReference>